<dbReference type="OrthoDB" id="7876532at2"/>
<dbReference type="EMBL" id="VDFU01000036">
    <property type="protein sequence ID" value="TNC46477.1"/>
    <property type="molecule type" value="Genomic_DNA"/>
</dbReference>
<dbReference type="Proteomes" id="UP000305887">
    <property type="component" value="Unassembled WGS sequence"/>
</dbReference>
<keyword evidence="1" id="KW-0472">Membrane</keyword>
<evidence type="ECO:0000256" key="1">
    <source>
        <dbReference type="SAM" id="Phobius"/>
    </source>
</evidence>
<keyword evidence="3" id="KW-1185">Reference proteome</keyword>
<dbReference type="AlphaFoldDB" id="A0A5C4MLM8"/>
<proteinExistence type="predicted"/>
<comment type="caution">
    <text evidence="2">The sequence shown here is derived from an EMBL/GenBank/DDBJ whole genome shotgun (WGS) entry which is preliminary data.</text>
</comment>
<protein>
    <submittedName>
        <fullName evidence="2">Uncharacterized protein</fullName>
    </submittedName>
</protein>
<organism evidence="2 3">
    <name type="scientific">Rubellimicrobium rubrum</name>
    <dbReference type="NCBI Taxonomy" id="2585369"/>
    <lineage>
        <taxon>Bacteria</taxon>
        <taxon>Pseudomonadati</taxon>
        <taxon>Pseudomonadota</taxon>
        <taxon>Alphaproteobacteria</taxon>
        <taxon>Rhodobacterales</taxon>
        <taxon>Roseobacteraceae</taxon>
        <taxon>Rubellimicrobium</taxon>
    </lineage>
</organism>
<evidence type="ECO:0000313" key="2">
    <source>
        <dbReference type="EMBL" id="TNC46477.1"/>
    </source>
</evidence>
<reference evidence="2 3" key="1">
    <citation type="submission" date="2019-06" db="EMBL/GenBank/DDBJ databases">
        <title>YIM 131921 draft genome.</title>
        <authorList>
            <person name="Jiang L."/>
        </authorList>
    </citation>
    <scope>NUCLEOTIDE SEQUENCE [LARGE SCALE GENOMIC DNA]</scope>
    <source>
        <strain evidence="2 3">YIM 131921</strain>
    </source>
</reference>
<gene>
    <name evidence="2" type="ORF">FHG66_18815</name>
</gene>
<evidence type="ECO:0000313" key="3">
    <source>
        <dbReference type="Proteomes" id="UP000305887"/>
    </source>
</evidence>
<keyword evidence="1" id="KW-1133">Transmembrane helix</keyword>
<feature type="transmembrane region" description="Helical" evidence="1">
    <location>
        <begin position="119"/>
        <end position="137"/>
    </location>
</feature>
<accession>A0A5C4MLM8</accession>
<sequence>MSPPGPPSSLDAELRETLDLLSQVVASLSERMDRQTEVLDRLVEMQARDSVEANTSPDRVAALASTATTDAVGKILLPSLTRLVGLLEELGGGKALLRERLRAMDREEARRGRWRTHPWAVVTGIPLALILLLAFAVPRAVAQAPITCHATGGTWYEASERYPAACLFRADARN</sequence>
<dbReference type="RefSeq" id="WP_139078593.1">
    <property type="nucleotide sequence ID" value="NZ_VDFU01000036.1"/>
</dbReference>
<name>A0A5C4MLM8_9RHOB</name>
<keyword evidence="1" id="KW-0812">Transmembrane</keyword>